<protein>
    <recommendedName>
        <fullName evidence="3">F-box domain-containing protein</fullName>
    </recommendedName>
</protein>
<dbReference type="InterPro" id="IPR032675">
    <property type="entry name" value="LRR_dom_sf"/>
</dbReference>
<dbReference type="RefSeq" id="XP_043036092.1">
    <property type="nucleotide sequence ID" value="XM_043179461.1"/>
</dbReference>
<dbReference type="EMBL" id="MU250550">
    <property type="protein sequence ID" value="KAG7442592.1"/>
    <property type="molecule type" value="Genomic_DNA"/>
</dbReference>
<organism evidence="1 2">
    <name type="scientific">Guyanagaster necrorhizus</name>
    <dbReference type="NCBI Taxonomy" id="856835"/>
    <lineage>
        <taxon>Eukaryota</taxon>
        <taxon>Fungi</taxon>
        <taxon>Dikarya</taxon>
        <taxon>Basidiomycota</taxon>
        <taxon>Agaricomycotina</taxon>
        <taxon>Agaricomycetes</taxon>
        <taxon>Agaricomycetidae</taxon>
        <taxon>Agaricales</taxon>
        <taxon>Marasmiineae</taxon>
        <taxon>Physalacriaceae</taxon>
        <taxon>Guyanagaster</taxon>
    </lineage>
</organism>
<dbReference type="SUPFAM" id="SSF52047">
    <property type="entry name" value="RNI-like"/>
    <property type="match status" value="1"/>
</dbReference>
<dbReference type="Proteomes" id="UP000812287">
    <property type="component" value="Unassembled WGS sequence"/>
</dbReference>
<dbReference type="AlphaFoldDB" id="A0A9P7VL19"/>
<name>A0A9P7VL19_9AGAR</name>
<keyword evidence="2" id="KW-1185">Reference proteome</keyword>
<reference evidence="1" key="1">
    <citation type="submission" date="2020-11" db="EMBL/GenBank/DDBJ databases">
        <title>Adaptations for nitrogen fixation in a non-lichenized fungal sporocarp promotes dispersal by wood-feeding termites.</title>
        <authorList>
            <consortium name="DOE Joint Genome Institute"/>
            <person name="Koch R.A."/>
            <person name="Yoon G."/>
            <person name="Arayal U."/>
            <person name="Lail K."/>
            <person name="Amirebrahimi M."/>
            <person name="Labutti K."/>
            <person name="Lipzen A."/>
            <person name="Riley R."/>
            <person name="Barry K."/>
            <person name="Henrissat B."/>
            <person name="Grigoriev I.V."/>
            <person name="Herr J.R."/>
            <person name="Aime M.C."/>
        </authorList>
    </citation>
    <scope>NUCLEOTIDE SEQUENCE</scope>
    <source>
        <strain evidence="1">MCA 3950</strain>
    </source>
</reference>
<dbReference type="Gene3D" id="3.80.10.10">
    <property type="entry name" value="Ribonuclease Inhibitor"/>
    <property type="match status" value="1"/>
</dbReference>
<evidence type="ECO:0008006" key="3">
    <source>
        <dbReference type="Google" id="ProtNLM"/>
    </source>
</evidence>
<proteinExistence type="predicted"/>
<gene>
    <name evidence="1" type="ORF">BT62DRAFT_1079192</name>
</gene>
<accession>A0A9P7VL19</accession>
<evidence type="ECO:0000313" key="1">
    <source>
        <dbReference type="EMBL" id="KAG7442592.1"/>
    </source>
</evidence>
<dbReference type="OrthoDB" id="3365698at2759"/>
<sequence>MDANSIWTSCSGCPCPNHHLPFCTFTVEPALSNDPEWMHLTCSNNPPSQHEETVLSGIISAYDQQIKNIDMEKSNLKAFSLSLNAQIVAVFQRIDALRQERARVTEALRQRKNLLSPVRRLPPEILNHIFLDTIDFPVPRTQNIQTVEQEVAIDLSPNWKFKSTESSLWSITRVSTQWRSASLSSPRLWSYVNILITDSNFANYSYIRQLGLQLDRSAKYPLSISICHIAEESVAEALPPPLVTILFSFSTCIRELHLYLPSYLFRQMTLMHLSLLSLEDLILLCTDGLSPTEFTNLCLLSFAPKLRSLEVVDIIDSQERFELPWHQLKTYRSDHAYQPIYPFRHIGPRAHHHLNALRKLPQVEECVLRLGDRSREDDFGDQVYPLICPQLCMLDLLSWNLDVNTDDSAFRQVADRLILPALSALKVSCSQRDDYEAQGFFSSICQLLRRSQSQITVLHFDHGRVLTEELLRLFRSAPTLEDLRLTQCQIGSAGVTTEVMKTLTVNHASSEDLVLPRLCTLYIPGGSFRVSDVVRMVQSRRSSDNSCRVVRLQTLRVCGYLPDPCPGFDATILHFQRYYAEGFSFGIIRITQ</sequence>
<comment type="caution">
    <text evidence="1">The sequence shown here is derived from an EMBL/GenBank/DDBJ whole genome shotgun (WGS) entry which is preliminary data.</text>
</comment>
<dbReference type="GeneID" id="66101755"/>
<evidence type="ECO:0000313" key="2">
    <source>
        <dbReference type="Proteomes" id="UP000812287"/>
    </source>
</evidence>